<evidence type="ECO:0000256" key="1">
    <source>
        <dbReference type="SAM" id="SignalP"/>
    </source>
</evidence>
<evidence type="ECO:0000313" key="2">
    <source>
        <dbReference type="EMBL" id="KAF5804796.1"/>
    </source>
</evidence>
<dbReference type="AlphaFoldDB" id="A0A9K3IY51"/>
<keyword evidence="1" id="KW-0732">Signal</keyword>
<reference evidence="2" key="2">
    <citation type="submission" date="2020-06" db="EMBL/GenBank/DDBJ databases">
        <title>Helianthus annuus Genome sequencing and assembly Release 2.</title>
        <authorList>
            <person name="Gouzy J."/>
            <person name="Langlade N."/>
            <person name="Munos S."/>
        </authorList>
    </citation>
    <scope>NUCLEOTIDE SEQUENCE</scope>
    <source>
        <tissue evidence="2">Leaves</tissue>
    </source>
</reference>
<evidence type="ECO:0000313" key="3">
    <source>
        <dbReference type="Proteomes" id="UP000215914"/>
    </source>
</evidence>
<dbReference type="EMBL" id="MNCJ02000320">
    <property type="protein sequence ID" value="KAF5804796.1"/>
    <property type="molecule type" value="Genomic_DNA"/>
</dbReference>
<accession>A0A9K3IY51</accession>
<dbReference type="Gramene" id="mRNA:HanXRQr2_Chr05g0201351">
    <property type="protein sequence ID" value="CDS:HanXRQr2_Chr05g0201351.1"/>
    <property type="gene ID" value="HanXRQr2_Chr05g0201351"/>
</dbReference>
<comment type="caution">
    <text evidence="2">The sequence shown here is derived from an EMBL/GenBank/DDBJ whole genome shotgun (WGS) entry which is preliminary data.</text>
</comment>
<reference evidence="2" key="1">
    <citation type="journal article" date="2017" name="Nature">
        <title>The sunflower genome provides insights into oil metabolism, flowering and Asterid evolution.</title>
        <authorList>
            <person name="Badouin H."/>
            <person name="Gouzy J."/>
            <person name="Grassa C.J."/>
            <person name="Murat F."/>
            <person name="Staton S.E."/>
            <person name="Cottret L."/>
            <person name="Lelandais-Briere C."/>
            <person name="Owens G.L."/>
            <person name="Carrere S."/>
            <person name="Mayjonade B."/>
            <person name="Legrand L."/>
            <person name="Gill N."/>
            <person name="Kane N.C."/>
            <person name="Bowers J.E."/>
            <person name="Hubner S."/>
            <person name="Bellec A."/>
            <person name="Berard A."/>
            <person name="Berges H."/>
            <person name="Blanchet N."/>
            <person name="Boniface M.C."/>
            <person name="Brunel D."/>
            <person name="Catrice O."/>
            <person name="Chaidir N."/>
            <person name="Claudel C."/>
            <person name="Donnadieu C."/>
            <person name="Faraut T."/>
            <person name="Fievet G."/>
            <person name="Helmstetter N."/>
            <person name="King M."/>
            <person name="Knapp S.J."/>
            <person name="Lai Z."/>
            <person name="Le Paslier M.C."/>
            <person name="Lippi Y."/>
            <person name="Lorenzon L."/>
            <person name="Mandel J.R."/>
            <person name="Marage G."/>
            <person name="Marchand G."/>
            <person name="Marquand E."/>
            <person name="Bret-Mestries E."/>
            <person name="Morien E."/>
            <person name="Nambeesan S."/>
            <person name="Nguyen T."/>
            <person name="Pegot-Espagnet P."/>
            <person name="Pouilly N."/>
            <person name="Raftis F."/>
            <person name="Sallet E."/>
            <person name="Schiex T."/>
            <person name="Thomas J."/>
            <person name="Vandecasteele C."/>
            <person name="Vares D."/>
            <person name="Vear F."/>
            <person name="Vautrin S."/>
            <person name="Crespi M."/>
            <person name="Mangin B."/>
            <person name="Burke J.M."/>
            <person name="Salse J."/>
            <person name="Munos S."/>
            <person name="Vincourt P."/>
            <person name="Rieseberg L.H."/>
            <person name="Langlade N.B."/>
        </authorList>
    </citation>
    <scope>NUCLEOTIDE SEQUENCE</scope>
    <source>
        <tissue evidence="2">Leaves</tissue>
    </source>
</reference>
<name>A0A9K3IY51_HELAN</name>
<keyword evidence="3" id="KW-1185">Reference proteome</keyword>
<protein>
    <submittedName>
        <fullName evidence="2">Uncharacterized protein</fullName>
    </submittedName>
</protein>
<dbReference type="Proteomes" id="UP000215914">
    <property type="component" value="Unassembled WGS sequence"/>
</dbReference>
<feature type="signal peptide" evidence="1">
    <location>
        <begin position="1"/>
        <end position="18"/>
    </location>
</feature>
<feature type="chain" id="PRO_5039927604" evidence="1">
    <location>
        <begin position="19"/>
        <end position="83"/>
    </location>
</feature>
<proteinExistence type="predicted"/>
<gene>
    <name evidence="2" type="ORF">HanXRQr2_Chr05g0201351</name>
</gene>
<sequence>MDGMFMLFVLLLFFKDNPHPHEKESLALGKKLILVVVVADEILVASPNYIGGQKQPGLIGFLAKLSVTSIGSIANPEKSAILY</sequence>
<organism evidence="2 3">
    <name type="scientific">Helianthus annuus</name>
    <name type="common">Common sunflower</name>
    <dbReference type="NCBI Taxonomy" id="4232"/>
    <lineage>
        <taxon>Eukaryota</taxon>
        <taxon>Viridiplantae</taxon>
        <taxon>Streptophyta</taxon>
        <taxon>Embryophyta</taxon>
        <taxon>Tracheophyta</taxon>
        <taxon>Spermatophyta</taxon>
        <taxon>Magnoliopsida</taxon>
        <taxon>eudicotyledons</taxon>
        <taxon>Gunneridae</taxon>
        <taxon>Pentapetalae</taxon>
        <taxon>asterids</taxon>
        <taxon>campanulids</taxon>
        <taxon>Asterales</taxon>
        <taxon>Asteraceae</taxon>
        <taxon>Asteroideae</taxon>
        <taxon>Heliantheae alliance</taxon>
        <taxon>Heliantheae</taxon>
        <taxon>Helianthus</taxon>
    </lineage>
</organism>